<reference evidence="2 3" key="1">
    <citation type="submission" date="2019-09" db="EMBL/GenBank/DDBJ databases">
        <authorList>
            <person name="Depoorter E."/>
        </authorList>
    </citation>
    <scope>NUCLEOTIDE SEQUENCE [LARGE SCALE GENOMIC DNA]</scope>
    <source>
        <strain evidence="2 3">R-17378</strain>
    </source>
</reference>
<dbReference type="EMBL" id="CABVQG010000005">
    <property type="protein sequence ID" value="VWC58205.1"/>
    <property type="molecule type" value="Genomic_DNA"/>
</dbReference>
<accession>A0ABY6XT42</accession>
<evidence type="ECO:0000256" key="1">
    <source>
        <dbReference type="SAM" id="MobiDB-lite"/>
    </source>
</evidence>
<organism evidence="2 3">
    <name type="scientific">Burkholderia aenigmatica</name>
    <dbReference type="NCBI Taxonomy" id="2015348"/>
    <lineage>
        <taxon>Bacteria</taxon>
        <taxon>Pseudomonadati</taxon>
        <taxon>Pseudomonadota</taxon>
        <taxon>Betaproteobacteria</taxon>
        <taxon>Burkholderiales</taxon>
        <taxon>Burkholderiaceae</taxon>
        <taxon>Burkholderia</taxon>
        <taxon>Burkholderia cepacia complex</taxon>
    </lineage>
</organism>
<keyword evidence="3" id="KW-1185">Reference proteome</keyword>
<gene>
    <name evidence="2" type="ORF">BLA17378_01888</name>
</gene>
<evidence type="ECO:0000313" key="3">
    <source>
        <dbReference type="Proteomes" id="UP000494120"/>
    </source>
</evidence>
<proteinExistence type="predicted"/>
<feature type="region of interest" description="Disordered" evidence="1">
    <location>
        <begin position="1"/>
        <end position="34"/>
    </location>
</feature>
<dbReference type="Proteomes" id="UP000494120">
    <property type="component" value="Unassembled WGS sequence"/>
</dbReference>
<protein>
    <submittedName>
        <fullName evidence="2">Uncharacterized protein</fullName>
    </submittedName>
</protein>
<sequence length="60" mass="6441">MIAGSAPDERKRGGHRLPGARPTSEKPDKRPRDAAASLAQFCVSGFSVVHRKPVQFAGLK</sequence>
<name>A0ABY6XT42_9BURK</name>
<comment type="caution">
    <text evidence="2">The sequence shown here is derived from an EMBL/GenBank/DDBJ whole genome shotgun (WGS) entry which is preliminary data.</text>
</comment>
<feature type="compositionally biased region" description="Basic and acidic residues" evidence="1">
    <location>
        <begin position="23"/>
        <end position="33"/>
    </location>
</feature>
<evidence type="ECO:0000313" key="2">
    <source>
        <dbReference type="EMBL" id="VWC58205.1"/>
    </source>
</evidence>